<dbReference type="EMBL" id="CP015438">
    <property type="protein sequence ID" value="ANB59862.1"/>
    <property type="molecule type" value="Genomic_DNA"/>
</dbReference>
<dbReference type="OrthoDB" id="9794155at2"/>
<organism evidence="2 3">
    <name type="scientific">Anoxybacteroides amylolyticum</name>
    <dbReference type="NCBI Taxonomy" id="294699"/>
    <lineage>
        <taxon>Bacteria</taxon>
        <taxon>Bacillati</taxon>
        <taxon>Bacillota</taxon>
        <taxon>Bacilli</taxon>
        <taxon>Bacillales</taxon>
        <taxon>Anoxybacillaceae</taxon>
        <taxon>Anoxybacteroides</taxon>
    </lineage>
</organism>
<evidence type="ECO:0000313" key="3">
    <source>
        <dbReference type="Proteomes" id="UP000076865"/>
    </source>
</evidence>
<dbReference type="AlphaFoldDB" id="A0A160F2C8"/>
<dbReference type="InterPro" id="IPR036249">
    <property type="entry name" value="Thioredoxin-like_sf"/>
</dbReference>
<dbReference type="NCBIfam" id="TIGR01617">
    <property type="entry name" value="arsC_related"/>
    <property type="match status" value="1"/>
</dbReference>
<evidence type="ECO:0000256" key="1">
    <source>
        <dbReference type="PROSITE-ProRule" id="PRU01282"/>
    </source>
</evidence>
<sequence length="122" mass="13960">MVTFYWYPKCGTCRKAKKWLDERGIEVNTVHIVEQPPSKEVLKELYEKSGLPLKKFFNTSGQKYRVIGLKDRIPASSDDELLDLLASDGMLVKRPLLTDGTNVVVGFDEQQYEKFFGQANGR</sequence>
<comment type="similarity">
    <text evidence="1">Belongs to the ArsC family.</text>
</comment>
<dbReference type="RefSeq" id="WP_066322840.1">
    <property type="nucleotide sequence ID" value="NZ_CP015438.1"/>
</dbReference>
<dbReference type="Gene3D" id="3.40.30.10">
    <property type="entry name" value="Glutaredoxin"/>
    <property type="match status" value="1"/>
</dbReference>
<dbReference type="SUPFAM" id="SSF52833">
    <property type="entry name" value="Thioredoxin-like"/>
    <property type="match status" value="1"/>
</dbReference>
<dbReference type="Pfam" id="PF03960">
    <property type="entry name" value="ArsC"/>
    <property type="match status" value="1"/>
</dbReference>
<dbReference type="Proteomes" id="UP000076865">
    <property type="component" value="Chromosome"/>
</dbReference>
<dbReference type="PANTHER" id="PTHR30041">
    <property type="entry name" value="ARSENATE REDUCTASE"/>
    <property type="match status" value="1"/>
</dbReference>
<keyword evidence="3" id="KW-1185">Reference proteome</keyword>
<proteinExistence type="inferred from homology"/>
<dbReference type="KEGG" id="aamy:GFC30_606"/>
<dbReference type="InterPro" id="IPR006660">
    <property type="entry name" value="Arsenate_reductase-like"/>
</dbReference>
<dbReference type="PANTHER" id="PTHR30041:SF8">
    <property type="entry name" value="PROTEIN YFFB"/>
    <property type="match status" value="1"/>
</dbReference>
<dbReference type="PROSITE" id="PS51353">
    <property type="entry name" value="ARSC"/>
    <property type="match status" value="1"/>
</dbReference>
<accession>A0A160F2C8</accession>
<dbReference type="PATRIC" id="fig|294699.3.peg.601"/>
<dbReference type="CDD" id="cd03036">
    <property type="entry name" value="ArsC_like"/>
    <property type="match status" value="1"/>
</dbReference>
<dbReference type="InterPro" id="IPR006504">
    <property type="entry name" value="Tscrpt_reg_Spx/MgsR"/>
</dbReference>
<name>A0A160F2C8_9BACL</name>
<dbReference type="PROSITE" id="PS51354">
    <property type="entry name" value="GLUTAREDOXIN_2"/>
    <property type="match status" value="1"/>
</dbReference>
<protein>
    <submittedName>
        <fullName evidence="2">Transcriptional regulator, Spx/MgsR family protein</fullName>
    </submittedName>
</protein>
<gene>
    <name evidence="2" type="ORF">GFC30_606</name>
</gene>
<evidence type="ECO:0000313" key="2">
    <source>
        <dbReference type="EMBL" id="ANB59862.1"/>
    </source>
</evidence>
<reference evidence="2 3" key="1">
    <citation type="journal article" date="2006" name="Syst. Appl. Microbiol.">
        <title>Anoxybacillus amylolyticus sp. nov., a thermophilic amylase producing bacterium isolated from Mount Rittmann (Antarctica).</title>
        <authorList>
            <person name="Poli A."/>
            <person name="Esposito E."/>
            <person name="Lama L."/>
            <person name="Orlando P."/>
            <person name="Nicolaus G."/>
            <person name="de Appolonia F."/>
            <person name="Gambacorta A."/>
            <person name="Nicolaus B."/>
        </authorList>
    </citation>
    <scope>NUCLEOTIDE SEQUENCE [LARGE SCALE GENOMIC DNA]</scope>
    <source>
        <strain evidence="2 3">DSM 15939</strain>
    </source>
</reference>